<sequence length="367" mass="40174">MNNLTHLSLFSGIGGIDLAAEAAGFETVCQCEWADYPTSVLEKRWPAVPRFRDITTLTKEGFFEKTGRKTVTLISGGFPCQPFSSAGRQKGFADTRYLWPEMVRVISEIKPHWVLGENVAGFINMGLDKTIFDLERAGYAVQTFVYPACGVGAWHERTRTFIVGADVSHTPCLRRQNCKGSNEYERVPLGQWDIPQGEQERHKMEPSSVGGGVLPDADSVGRNEVNVQAGSNAKQQGQGELGGTDYTAGKSALGNGSAQSRLGGMVNGFSSWLDCGVDDIYRCASEKWLTENFDNIACRRCLLDGHKLWQREPDSVPRITEDTAGRADRLKTLGNAVCPPQVFPILKCIADIETGVCINNCVFASGH</sequence>
<comment type="caution">
    <text evidence="8">The sequence shown here is derived from an EMBL/GenBank/DDBJ whole genome shotgun (WGS) entry which is preliminary data.</text>
</comment>
<evidence type="ECO:0000256" key="4">
    <source>
        <dbReference type="ARBA" id="ARBA00022691"/>
    </source>
</evidence>
<organism evidence="8 9">
    <name type="scientific">Qingrenia yutianensis</name>
    <dbReference type="NCBI Taxonomy" id="2763676"/>
    <lineage>
        <taxon>Bacteria</taxon>
        <taxon>Bacillati</taxon>
        <taxon>Bacillota</taxon>
        <taxon>Clostridia</taxon>
        <taxon>Eubacteriales</taxon>
        <taxon>Oscillospiraceae</taxon>
        <taxon>Qingrenia</taxon>
    </lineage>
</organism>
<comment type="similarity">
    <text evidence="6 7">Belongs to the class I-like SAM-binding methyltransferase superfamily. C5-methyltransferase family.</text>
</comment>
<protein>
    <recommendedName>
        <fullName evidence="1">DNA (cytosine-5-)-methyltransferase</fullName>
        <ecNumber evidence="1">2.1.1.37</ecNumber>
    </recommendedName>
</protein>
<dbReference type="PANTHER" id="PTHR46098">
    <property type="entry name" value="TRNA (CYTOSINE(38)-C(5))-METHYLTRANSFERASE"/>
    <property type="match status" value="1"/>
</dbReference>
<dbReference type="PROSITE" id="PS51679">
    <property type="entry name" value="SAM_MT_C5"/>
    <property type="match status" value="1"/>
</dbReference>
<evidence type="ECO:0000313" key="9">
    <source>
        <dbReference type="Proteomes" id="UP000647416"/>
    </source>
</evidence>
<dbReference type="SUPFAM" id="SSF53335">
    <property type="entry name" value="S-adenosyl-L-methionine-dependent methyltransferases"/>
    <property type="match status" value="1"/>
</dbReference>
<dbReference type="InterPro" id="IPR050750">
    <property type="entry name" value="C5-MTase"/>
</dbReference>
<dbReference type="InterPro" id="IPR001525">
    <property type="entry name" value="C5_MeTfrase"/>
</dbReference>
<dbReference type="PRINTS" id="PR00105">
    <property type="entry name" value="C5METTRFRASE"/>
</dbReference>
<dbReference type="EMBL" id="JACRTE010000008">
    <property type="protein sequence ID" value="MBC8596756.1"/>
    <property type="molecule type" value="Genomic_DNA"/>
</dbReference>
<evidence type="ECO:0000256" key="5">
    <source>
        <dbReference type="ARBA" id="ARBA00022747"/>
    </source>
</evidence>
<evidence type="ECO:0000256" key="7">
    <source>
        <dbReference type="RuleBase" id="RU000416"/>
    </source>
</evidence>
<dbReference type="AlphaFoldDB" id="A0A926F8L8"/>
<dbReference type="Gene3D" id="3.40.50.150">
    <property type="entry name" value="Vaccinia Virus protein VP39"/>
    <property type="match status" value="1"/>
</dbReference>
<dbReference type="Proteomes" id="UP000647416">
    <property type="component" value="Unassembled WGS sequence"/>
</dbReference>
<dbReference type="GO" id="GO:0032259">
    <property type="term" value="P:methylation"/>
    <property type="evidence" value="ECO:0007669"/>
    <property type="project" value="UniProtKB-KW"/>
</dbReference>
<dbReference type="GO" id="GO:0003886">
    <property type="term" value="F:DNA (cytosine-5-)-methyltransferase activity"/>
    <property type="evidence" value="ECO:0007669"/>
    <property type="project" value="UniProtKB-EC"/>
</dbReference>
<dbReference type="EC" id="2.1.1.37" evidence="1"/>
<accession>A0A926F8L8</accession>
<keyword evidence="9" id="KW-1185">Reference proteome</keyword>
<name>A0A926F8L8_9FIRM</name>
<reference evidence="8" key="1">
    <citation type="submission" date="2020-08" db="EMBL/GenBank/DDBJ databases">
        <title>Genome public.</title>
        <authorList>
            <person name="Liu C."/>
            <person name="Sun Q."/>
        </authorList>
    </citation>
    <scope>NUCLEOTIDE SEQUENCE</scope>
    <source>
        <strain evidence="8">NSJ-50</strain>
    </source>
</reference>
<dbReference type="Pfam" id="PF00145">
    <property type="entry name" value="DNA_methylase"/>
    <property type="match status" value="1"/>
</dbReference>
<evidence type="ECO:0000256" key="6">
    <source>
        <dbReference type="PROSITE-ProRule" id="PRU01016"/>
    </source>
</evidence>
<evidence type="ECO:0000256" key="2">
    <source>
        <dbReference type="ARBA" id="ARBA00022603"/>
    </source>
</evidence>
<evidence type="ECO:0000256" key="3">
    <source>
        <dbReference type="ARBA" id="ARBA00022679"/>
    </source>
</evidence>
<keyword evidence="5" id="KW-0680">Restriction system</keyword>
<evidence type="ECO:0000313" key="8">
    <source>
        <dbReference type="EMBL" id="MBC8596756.1"/>
    </source>
</evidence>
<dbReference type="PANTHER" id="PTHR46098:SF1">
    <property type="entry name" value="TRNA (CYTOSINE(38)-C(5))-METHYLTRANSFERASE"/>
    <property type="match status" value="1"/>
</dbReference>
<evidence type="ECO:0000256" key="1">
    <source>
        <dbReference type="ARBA" id="ARBA00011975"/>
    </source>
</evidence>
<dbReference type="NCBIfam" id="TIGR00675">
    <property type="entry name" value="dcm"/>
    <property type="match status" value="1"/>
</dbReference>
<proteinExistence type="inferred from homology"/>
<dbReference type="InterPro" id="IPR029063">
    <property type="entry name" value="SAM-dependent_MTases_sf"/>
</dbReference>
<feature type="active site" evidence="6">
    <location>
        <position position="80"/>
    </location>
</feature>
<keyword evidence="3 6" id="KW-0808">Transferase</keyword>
<gene>
    <name evidence="8" type="primary">dcm</name>
    <name evidence="8" type="ORF">H8706_07715</name>
</gene>
<dbReference type="RefSeq" id="WP_262432154.1">
    <property type="nucleotide sequence ID" value="NZ_JACRTE010000008.1"/>
</dbReference>
<dbReference type="GO" id="GO:0009307">
    <property type="term" value="P:DNA restriction-modification system"/>
    <property type="evidence" value="ECO:0007669"/>
    <property type="project" value="UniProtKB-KW"/>
</dbReference>
<keyword evidence="2 6" id="KW-0489">Methyltransferase</keyword>
<keyword evidence="4 6" id="KW-0949">S-adenosyl-L-methionine</keyword>